<comment type="caution">
    <text evidence="2">The sequence shown here is derived from an EMBL/GenBank/DDBJ whole genome shotgun (WGS) entry which is preliminary data.</text>
</comment>
<evidence type="ECO:0000313" key="3">
    <source>
        <dbReference type="Proteomes" id="UP000319103"/>
    </source>
</evidence>
<dbReference type="EMBL" id="VIGB01000003">
    <property type="protein sequence ID" value="TQF02075.1"/>
    <property type="molecule type" value="Genomic_DNA"/>
</dbReference>
<dbReference type="PANTHER" id="PTHR43677">
    <property type="entry name" value="SHORT-CHAIN DEHYDROGENASE/REDUCTASE"/>
    <property type="match status" value="1"/>
</dbReference>
<dbReference type="SMART" id="SM00829">
    <property type="entry name" value="PKS_ER"/>
    <property type="match status" value="1"/>
</dbReference>
<dbReference type="InterPro" id="IPR051397">
    <property type="entry name" value="Zn-ADH-like_protein"/>
</dbReference>
<dbReference type="Proteomes" id="UP000319103">
    <property type="component" value="Unassembled WGS sequence"/>
</dbReference>
<dbReference type="InterPro" id="IPR002364">
    <property type="entry name" value="Quin_OxRdtase/zeta-crystal_CS"/>
</dbReference>
<name>A0A540VZ85_9ACTN</name>
<feature type="domain" description="Enoyl reductase (ER)" evidence="1">
    <location>
        <begin position="10"/>
        <end position="307"/>
    </location>
</feature>
<evidence type="ECO:0000313" key="2">
    <source>
        <dbReference type="EMBL" id="TQF02075.1"/>
    </source>
</evidence>
<dbReference type="PROSITE" id="PS01162">
    <property type="entry name" value="QOR_ZETA_CRYSTAL"/>
    <property type="match status" value="1"/>
</dbReference>
<dbReference type="AlphaFoldDB" id="A0A540VZ85"/>
<sequence>MRKVRFHQYGGAEVLRLDEVAAPQPGPGEVLVRTEVAGVSLMLLKMLDAAGGAPLPGSPGGGFVGRIEAVGSEVTGYQVGRRVGGIAAEVFADRLVAMPAAITPVPEEADAAEALGLVHGGLVALAALRIGEIEQGQEVLVTNAAGGVGHLIVQLAKALGASRVVAATSAPERKADFLRSLGADEVIGYDQQGWGAPVDLVLEGAGGAVLPKALAALRPFGRLVTLAGYGGTLDAGAVLGSMTTVTGLSMGQLARNRPELVAEVRAELWRLLAAGKVRPVCVEFPLERAAEAVALLEQRAALGKPVLRVQ</sequence>
<protein>
    <submittedName>
        <fullName evidence="2">Zinc-binding dehydrogenase</fullName>
    </submittedName>
</protein>
<dbReference type="InterPro" id="IPR013154">
    <property type="entry name" value="ADH-like_N"/>
</dbReference>
<keyword evidence="3" id="KW-1185">Reference proteome</keyword>
<dbReference type="GO" id="GO:0008270">
    <property type="term" value="F:zinc ion binding"/>
    <property type="evidence" value="ECO:0007669"/>
    <property type="project" value="InterPro"/>
</dbReference>
<accession>A0A540VZ85</accession>
<dbReference type="Gene3D" id="3.40.50.720">
    <property type="entry name" value="NAD(P)-binding Rossmann-like Domain"/>
    <property type="match status" value="1"/>
</dbReference>
<dbReference type="SUPFAM" id="SSF50129">
    <property type="entry name" value="GroES-like"/>
    <property type="match status" value="1"/>
</dbReference>
<dbReference type="InterPro" id="IPR020843">
    <property type="entry name" value="ER"/>
</dbReference>
<dbReference type="Pfam" id="PF08240">
    <property type="entry name" value="ADH_N"/>
    <property type="match status" value="1"/>
</dbReference>
<dbReference type="PANTHER" id="PTHR43677:SF4">
    <property type="entry name" value="QUINONE OXIDOREDUCTASE-LIKE PROTEIN 2"/>
    <property type="match status" value="1"/>
</dbReference>
<dbReference type="OrthoDB" id="4071145at2"/>
<dbReference type="RefSeq" id="WP_141632787.1">
    <property type="nucleotide sequence ID" value="NZ_VIGB01000003.1"/>
</dbReference>
<dbReference type="Gene3D" id="3.90.180.10">
    <property type="entry name" value="Medium-chain alcohol dehydrogenases, catalytic domain"/>
    <property type="match status" value="1"/>
</dbReference>
<dbReference type="InterPro" id="IPR036291">
    <property type="entry name" value="NAD(P)-bd_dom_sf"/>
</dbReference>
<gene>
    <name evidence="2" type="ORF">E6W39_06995</name>
</gene>
<proteinExistence type="predicted"/>
<dbReference type="GO" id="GO:0016491">
    <property type="term" value="F:oxidoreductase activity"/>
    <property type="evidence" value="ECO:0007669"/>
    <property type="project" value="InterPro"/>
</dbReference>
<reference evidence="2 3" key="1">
    <citation type="submission" date="2019-06" db="EMBL/GenBank/DDBJ databases">
        <title>Description of Kitasatospora acidophila sp. nov. isolated from pine grove soil, and reclassification of Streptomyces novaecaesareae to Kitasatospora novaeceasareae comb. nov.</title>
        <authorList>
            <person name="Kim M.J."/>
        </authorList>
    </citation>
    <scope>NUCLEOTIDE SEQUENCE [LARGE SCALE GENOMIC DNA]</scope>
    <source>
        <strain evidence="2 3">MMS16-CNU292</strain>
    </source>
</reference>
<dbReference type="Pfam" id="PF13602">
    <property type="entry name" value="ADH_zinc_N_2"/>
    <property type="match status" value="1"/>
</dbReference>
<dbReference type="InterPro" id="IPR011032">
    <property type="entry name" value="GroES-like_sf"/>
</dbReference>
<evidence type="ECO:0000259" key="1">
    <source>
        <dbReference type="SMART" id="SM00829"/>
    </source>
</evidence>
<dbReference type="SUPFAM" id="SSF51735">
    <property type="entry name" value="NAD(P)-binding Rossmann-fold domains"/>
    <property type="match status" value="1"/>
</dbReference>
<organism evidence="2 3">
    <name type="scientific">Kitasatospora acidiphila</name>
    <dbReference type="NCBI Taxonomy" id="2567942"/>
    <lineage>
        <taxon>Bacteria</taxon>
        <taxon>Bacillati</taxon>
        <taxon>Actinomycetota</taxon>
        <taxon>Actinomycetes</taxon>
        <taxon>Kitasatosporales</taxon>
        <taxon>Streptomycetaceae</taxon>
        <taxon>Kitasatospora</taxon>
    </lineage>
</organism>